<dbReference type="EMBL" id="BART01008905">
    <property type="protein sequence ID" value="GAG59747.1"/>
    <property type="molecule type" value="Genomic_DNA"/>
</dbReference>
<accession>X0ZNV5</accession>
<protein>
    <submittedName>
        <fullName evidence="1">Uncharacterized protein</fullName>
    </submittedName>
</protein>
<comment type="caution">
    <text evidence="1">The sequence shown here is derived from an EMBL/GenBank/DDBJ whole genome shotgun (WGS) entry which is preliminary data.</text>
</comment>
<proteinExistence type="predicted"/>
<evidence type="ECO:0000313" key="1">
    <source>
        <dbReference type="EMBL" id="GAG59747.1"/>
    </source>
</evidence>
<organism evidence="1">
    <name type="scientific">marine sediment metagenome</name>
    <dbReference type="NCBI Taxonomy" id="412755"/>
    <lineage>
        <taxon>unclassified sequences</taxon>
        <taxon>metagenomes</taxon>
        <taxon>ecological metagenomes</taxon>
    </lineage>
</organism>
<name>X0ZNV5_9ZZZZ</name>
<gene>
    <name evidence="1" type="ORF">S01H4_19896</name>
</gene>
<reference evidence="1" key="1">
    <citation type="journal article" date="2014" name="Front. Microbiol.">
        <title>High frequency of phylogenetically diverse reductive dehalogenase-homologous genes in deep subseafloor sedimentary metagenomes.</title>
        <authorList>
            <person name="Kawai M."/>
            <person name="Futagami T."/>
            <person name="Toyoda A."/>
            <person name="Takaki Y."/>
            <person name="Nishi S."/>
            <person name="Hori S."/>
            <person name="Arai W."/>
            <person name="Tsubouchi T."/>
            <person name="Morono Y."/>
            <person name="Uchiyama I."/>
            <person name="Ito T."/>
            <person name="Fujiyama A."/>
            <person name="Inagaki F."/>
            <person name="Takami H."/>
        </authorList>
    </citation>
    <scope>NUCLEOTIDE SEQUENCE</scope>
    <source>
        <strain evidence="1">Expedition CK06-06</strain>
    </source>
</reference>
<dbReference type="AlphaFoldDB" id="X0ZNV5"/>
<sequence>MTVSQEIQEFLLDNAVERFLKYVKIWTTTDEETGKGIDKADFKKLPEICYTVDGGESSKFKVKSLS</sequence>